<dbReference type="Proteomes" id="UP000502706">
    <property type="component" value="Chromosome"/>
</dbReference>
<dbReference type="EMBL" id="CP045121">
    <property type="protein sequence ID" value="QIN80342.1"/>
    <property type="molecule type" value="Genomic_DNA"/>
</dbReference>
<proteinExistence type="predicted"/>
<dbReference type="AlphaFoldDB" id="A0A6G8Q1J4"/>
<evidence type="ECO:0000313" key="1">
    <source>
        <dbReference type="EMBL" id="QIN80342.1"/>
    </source>
</evidence>
<dbReference type="KEGG" id="rmar:GBA65_19500"/>
<keyword evidence="2" id="KW-1185">Reference proteome</keyword>
<organism evidence="1 2">
    <name type="scientific">Rubrobacter marinus</name>
    <dbReference type="NCBI Taxonomy" id="2653852"/>
    <lineage>
        <taxon>Bacteria</taxon>
        <taxon>Bacillati</taxon>
        <taxon>Actinomycetota</taxon>
        <taxon>Rubrobacteria</taxon>
        <taxon>Rubrobacterales</taxon>
        <taxon>Rubrobacteraceae</taxon>
        <taxon>Rubrobacter</taxon>
    </lineage>
</organism>
<gene>
    <name evidence="1" type="ORF">GBA65_19500</name>
</gene>
<name>A0A6G8Q1J4_9ACTN</name>
<dbReference type="RefSeq" id="WP_166398012.1">
    <property type="nucleotide sequence ID" value="NZ_CP045121.1"/>
</dbReference>
<evidence type="ECO:0000313" key="2">
    <source>
        <dbReference type="Proteomes" id="UP000502706"/>
    </source>
</evidence>
<protein>
    <recommendedName>
        <fullName evidence="3">ParB/Sulfiredoxin domain-containing protein</fullName>
    </recommendedName>
</protein>
<evidence type="ECO:0008006" key="3">
    <source>
        <dbReference type="Google" id="ProtNLM"/>
    </source>
</evidence>
<reference evidence="1 2" key="1">
    <citation type="submission" date="2019-10" db="EMBL/GenBank/DDBJ databases">
        <title>Rubrobacter sp nov SCSIO 52915 isolated from a deep-sea sediment in the South China Sea.</title>
        <authorList>
            <person name="Chen R.W."/>
        </authorList>
    </citation>
    <scope>NUCLEOTIDE SEQUENCE [LARGE SCALE GENOMIC DNA]</scope>
    <source>
        <strain evidence="1 2">SCSIO 52915</strain>
    </source>
</reference>
<sequence length="158" mass="16904">MMLGGEDAGQEAHRGFVRARRREVLGRWVRRLGAGLRGSGSDVAGRLACFGEASGSSGVLEECCRGFEIVEVARISGSVGRCADFDRGFLPACSCLGDRWRGVHLALRKGKSLPPVELYKLGGEFFVLDGNHRVSVARYRGIVAVDAMVTGFLAPCGC</sequence>
<accession>A0A6G8Q1J4</accession>